<protein>
    <submittedName>
        <fullName evidence="1">Uncharacterized protein</fullName>
    </submittedName>
</protein>
<evidence type="ECO:0000313" key="2">
    <source>
        <dbReference type="Proteomes" id="UP000823399"/>
    </source>
</evidence>
<sequence length="236" mass="26375">MIPASNEYVTLSWSLRFELLHTIILLEQLINCVGISPNGLYLAGGGNDGYVVAALLWHLREVKTVLIGEATGTVTIAYLEQSHQSISLGYHWTQELVLPLNACSLMLKHYPCHHYSWEFGFNLPPPRHGSFDVPRAMQFYDDGKKPVVAYLDNGFVVALSPSTTLDNFTCIAQDSSSWTKQSVFCVAALADSSSSIPSMIVTLNKFFNIHHQISFKRFSHNNSLQQEHQNHLVPSP</sequence>
<organism evidence="1 2">
    <name type="scientific">Suillus discolor</name>
    <dbReference type="NCBI Taxonomy" id="1912936"/>
    <lineage>
        <taxon>Eukaryota</taxon>
        <taxon>Fungi</taxon>
        <taxon>Dikarya</taxon>
        <taxon>Basidiomycota</taxon>
        <taxon>Agaricomycotina</taxon>
        <taxon>Agaricomycetes</taxon>
        <taxon>Agaricomycetidae</taxon>
        <taxon>Boletales</taxon>
        <taxon>Suillineae</taxon>
        <taxon>Suillaceae</taxon>
        <taxon>Suillus</taxon>
    </lineage>
</organism>
<accession>A0A9P7F839</accession>
<dbReference type="InterPro" id="IPR036322">
    <property type="entry name" value="WD40_repeat_dom_sf"/>
</dbReference>
<dbReference type="AlphaFoldDB" id="A0A9P7F839"/>
<dbReference type="EMBL" id="JABBWM010000028">
    <property type="protein sequence ID" value="KAG2108225.1"/>
    <property type="molecule type" value="Genomic_DNA"/>
</dbReference>
<dbReference type="Proteomes" id="UP000823399">
    <property type="component" value="Unassembled WGS sequence"/>
</dbReference>
<name>A0A9P7F839_9AGAM</name>
<evidence type="ECO:0000313" key="1">
    <source>
        <dbReference type="EMBL" id="KAG2108225.1"/>
    </source>
</evidence>
<dbReference type="SUPFAM" id="SSF50978">
    <property type="entry name" value="WD40 repeat-like"/>
    <property type="match status" value="1"/>
</dbReference>
<keyword evidence="2" id="KW-1185">Reference proteome</keyword>
<comment type="caution">
    <text evidence="1">The sequence shown here is derived from an EMBL/GenBank/DDBJ whole genome shotgun (WGS) entry which is preliminary data.</text>
</comment>
<dbReference type="GeneID" id="64695976"/>
<proteinExistence type="predicted"/>
<gene>
    <name evidence="1" type="ORF">F5147DRAFT_652947</name>
</gene>
<reference evidence="1" key="1">
    <citation type="journal article" date="2020" name="New Phytol.">
        <title>Comparative genomics reveals dynamic genome evolution in host specialist ectomycorrhizal fungi.</title>
        <authorList>
            <person name="Lofgren L.A."/>
            <person name="Nguyen N.H."/>
            <person name="Vilgalys R."/>
            <person name="Ruytinx J."/>
            <person name="Liao H.L."/>
            <person name="Branco S."/>
            <person name="Kuo A."/>
            <person name="LaButti K."/>
            <person name="Lipzen A."/>
            <person name="Andreopoulos W."/>
            <person name="Pangilinan J."/>
            <person name="Riley R."/>
            <person name="Hundley H."/>
            <person name="Na H."/>
            <person name="Barry K."/>
            <person name="Grigoriev I.V."/>
            <person name="Stajich J.E."/>
            <person name="Kennedy P.G."/>
        </authorList>
    </citation>
    <scope>NUCLEOTIDE SEQUENCE</scope>
    <source>
        <strain evidence="1">FC423</strain>
    </source>
</reference>
<dbReference type="RefSeq" id="XP_041292744.1">
    <property type="nucleotide sequence ID" value="XM_041433717.1"/>
</dbReference>